<feature type="chain" id="PRO_5035464879" evidence="4">
    <location>
        <begin position="22"/>
        <end position="272"/>
    </location>
</feature>
<dbReference type="Proteomes" id="UP000792457">
    <property type="component" value="Unassembled WGS sequence"/>
</dbReference>
<dbReference type="EMBL" id="KZ308812">
    <property type="protein sequence ID" value="KAG8234432.1"/>
    <property type="molecule type" value="Genomic_DNA"/>
</dbReference>
<dbReference type="InterPro" id="IPR032675">
    <property type="entry name" value="LRR_dom_sf"/>
</dbReference>
<feature type="non-terminal residue" evidence="5">
    <location>
        <position position="272"/>
    </location>
</feature>
<comment type="caution">
    <text evidence="5">The sequence shown here is derived from an EMBL/GenBank/DDBJ whole genome shotgun (WGS) entry which is preliminary data.</text>
</comment>
<keyword evidence="6" id="KW-1185">Reference proteome</keyword>
<dbReference type="InterPro" id="IPR001611">
    <property type="entry name" value="Leu-rich_rpt"/>
</dbReference>
<name>A0A8K0KH52_LADFU</name>
<evidence type="ECO:0000313" key="5">
    <source>
        <dbReference type="EMBL" id="KAG8234432.1"/>
    </source>
</evidence>
<dbReference type="GO" id="GO:0005886">
    <property type="term" value="C:plasma membrane"/>
    <property type="evidence" value="ECO:0007669"/>
    <property type="project" value="TreeGrafter"/>
</dbReference>
<reference evidence="5" key="2">
    <citation type="submission" date="2017-10" db="EMBL/GenBank/DDBJ databases">
        <title>Ladona fulva Genome sequencing and assembly.</title>
        <authorList>
            <person name="Murali S."/>
            <person name="Richards S."/>
            <person name="Bandaranaike D."/>
            <person name="Bellair M."/>
            <person name="Blankenburg K."/>
            <person name="Chao H."/>
            <person name="Dinh H."/>
            <person name="Doddapaneni H."/>
            <person name="Dugan-Rocha S."/>
            <person name="Elkadiri S."/>
            <person name="Gnanaolivu R."/>
            <person name="Hernandez B."/>
            <person name="Skinner E."/>
            <person name="Javaid M."/>
            <person name="Lee S."/>
            <person name="Li M."/>
            <person name="Ming W."/>
            <person name="Munidasa M."/>
            <person name="Muniz J."/>
            <person name="Nguyen L."/>
            <person name="Hughes D."/>
            <person name="Osuji N."/>
            <person name="Pu L.-L."/>
            <person name="Puazo M."/>
            <person name="Qu C."/>
            <person name="Quiroz J."/>
            <person name="Raj R."/>
            <person name="Weissenberger G."/>
            <person name="Xin Y."/>
            <person name="Zou X."/>
            <person name="Han Y."/>
            <person name="Worley K."/>
            <person name="Muzny D."/>
            <person name="Gibbs R."/>
        </authorList>
    </citation>
    <scope>NUCLEOTIDE SEQUENCE</scope>
    <source>
        <strain evidence="5">Sampled in the wild</strain>
    </source>
</reference>
<dbReference type="Pfam" id="PF13855">
    <property type="entry name" value="LRR_8"/>
    <property type="match status" value="2"/>
</dbReference>
<dbReference type="OrthoDB" id="8023798at2759"/>
<proteinExistence type="predicted"/>
<dbReference type="PROSITE" id="PS51450">
    <property type="entry name" value="LRR"/>
    <property type="match status" value="1"/>
</dbReference>
<evidence type="ECO:0000256" key="1">
    <source>
        <dbReference type="ARBA" id="ARBA00022614"/>
    </source>
</evidence>
<evidence type="ECO:0000313" key="6">
    <source>
        <dbReference type="Proteomes" id="UP000792457"/>
    </source>
</evidence>
<keyword evidence="1" id="KW-0433">Leucine-rich repeat</keyword>
<evidence type="ECO:0000256" key="2">
    <source>
        <dbReference type="ARBA" id="ARBA00022729"/>
    </source>
</evidence>
<dbReference type="AlphaFoldDB" id="A0A8K0KH52"/>
<feature type="signal peptide" evidence="4">
    <location>
        <begin position="1"/>
        <end position="21"/>
    </location>
</feature>
<dbReference type="SUPFAM" id="SSF52058">
    <property type="entry name" value="L domain-like"/>
    <property type="match status" value="1"/>
</dbReference>
<evidence type="ECO:0000256" key="3">
    <source>
        <dbReference type="ARBA" id="ARBA00022737"/>
    </source>
</evidence>
<protein>
    <submittedName>
        <fullName evidence="5">Uncharacterized protein</fullName>
    </submittedName>
</protein>
<sequence>MLIKMAMDPLWILFLISCAVAKPLCPDECICSPKGSSGSHALCHGSLPHYYSFGINLQHLRISDVIDEPFTLGPAYFSGSSYSTLVSLQIRNTSLIAVQENTFAGLSILYDLDLSENQLLSDFDPNAIVGANNLRILSLSGSKGVFTNFSGPIIHSKHLTELDLSRCGIKELHWDTFSSLPGLSYLVLSDNELTSIPAGTFDYLTVLEELDLSGNRISFFPSSLFLKNEDLTVLKLRENPVSFIPDSLFSNDSILVEIDLSGTMLDSLALPS</sequence>
<keyword evidence="3" id="KW-0677">Repeat</keyword>
<dbReference type="Gene3D" id="3.80.10.10">
    <property type="entry name" value="Ribonuclease Inhibitor"/>
    <property type="match status" value="2"/>
</dbReference>
<keyword evidence="2 4" id="KW-0732">Signal</keyword>
<reference evidence="5" key="1">
    <citation type="submission" date="2013-04" db="EMBL/GenBank/DDBJ databases">
        <authorList>
            <person name="Qu J."/>
            <person name="Murali S.C."/>
            <person name="Bandaranaike D."/>
            <person name="Bellair M."/>
            <person name="Blankenburg K."/>
            <person name="Chao H."/>
            <person name="Dinh H."/>
            <person name="Doddapaneni H."/>
            <person name="Downs B."/>
            <person name="Dugan-Rocha S."/>
            <person name="Elkadiri S."/>
            <person name="Gnanaolivu R.D."/>
            <person name="Hernandez B."/>
            <person name="Javaid M."/>
            <person name="Jayaseelan J.C."/>
            <person name="Lee S."/>
            <person name="Li M."/>
            <person name="Ming W."/>
            <person name="Munidasa M."/>
            <person name="Muniz J."/>
            <person name="Nguyen L."/>
            <person name="Ongeri F."/>
            <person name="Osuji N."/>
            <person name="Pu L.-L."/>
            <person name="Puazo M."/>
            <person name="Qu C."/>
            <person name="Quiroz J."/>
            <person name="Raj R."/>
            <person name="Weissenberger G."/>
            <person name="Xin Y."/>
            <person name="Zou X."/>
            <person name="Han Y."/>
            <person name="Richards S."/>
            <person name="Worley K."/>
            <person name="Muzny D."/>
            <person name="Gibbs R."/>
        </authorList>
    </citation>
    <scope>NUCLEOTIDE SEQUENCE</scope>
    <source>
        <strain evidence="5">Sampled in the wild</strain>
    </source>
</reference>
<dbReference type="InterPro" id="IPR050541">
    <property type="entry name" value="LRR_TM_domain-containing"/>
</dbReference>
<evidence type="ECO:0000256" key="4">
    <source>
        <dbReference type="SAM" id="SignalP"/>
    </source>
</evidence>
<accession>A0A8K0KH52</accession>
<dbReference type="PANTHER" id="PTHR24369:SF210">
    <property type="entry name" value="CHAOPTIN-RELATED"/>
    <property type="match status" value="1"/>
</dbReference>
<dbReference type="SMART" id="SM00369">
    <property type="entry name" value="LRR_TYP"/>
    <property type="match status" value="5"/>
</dbReference>
<gene>
    <name evidence="5" type="ORF">J437_LFUL014868</name>
</gene>
<dbReference type="PANTHER" id="PTHR24369">
    <property type="entry name" value="ANTIGEN BSP, PUTATIVE-RELATED"/>
    <property type="match status" value="1"/>
</dbReference>
<organism evidence="5 6">
    <name type="scientific">Ladona fulva</name>
    <name type="common">Scarce chaser dragonfly</name>
    <name type="synonym">Libellula fulva</name>
    <dbReference type="NCBI Taxonomy" id="123851"/>
    <lineage>
        <taxon>Eukaryota</taxon>
        <taxon>Metazoa</taxon>
        <taxon>Ecdysozoa</taxon>
        <taxon>Arthropoda</taxon>
        <taxon>Hexapoda</taxon>
        <taxon>Insecta</taxon>
        <taxon>Pterygota</taxon>
        <taxon>Palaeoptera</taxon>
        <taxon>Odonata</taxon>
        <taxon>Epiprocta</taxon>
        <taxon>Anisoptera</taxon>
        <taxon>Libelluloidea</taxon>
        <taxon>Libellulidae</taxon>
        <taxon>Ladona</taxon>
    </lineage>
</organism>
<dbReference type="InterPro" id="IPR003591">
    <property type="entry name" value="Leu-rich_rpt_typical-subtyp"/>
</dbReference>